<dbReference type="CDD" id="cd12148">
    <property type="entry name" value="fungal_TF_MHR"/>
    <property type="match status" value="1"/>
</dbReference>
<keyword evidence="2" id="KW-0539">Nucleus</keyword>
<gene>
    <name evidence="5" type="ORF">B0J12DRAFT_368327</name>
</gene>
<dbReference type="PANTHER" id="PTHR31001">
    <property type="entry name" value="UNCHARACTERIZED TRANSCRIPTIONAL REGULATORY PROTEIN"/>
    <property type="match status" value="1"/>
</dbReference>
<evidence type="ECO:0000256" key="1">
    <source>
        <dbReference type="ARBA" id="ARBA00004123"/>
    </source>
</evidence>
<evidence type="ECO:0000256" key="3">
    <source>
        <dbReference type="SAM" id="MobiDB-lite"/>
    </source>
</evidence>
<reference evidence="5 6" key="1">
    <citation type="journal article" date="2021" name="Nat. Commun.">
        <title>Genetic determinants of endophytism in the Arabidopsis root mycobiome.</title>
        <authorList>
            <person name="Mesny F."/>
            <person name="Miyauchi S."/>
            <person name="Thiergart T."/>
            <person name="Pickel B."/>
            <person name="Atanasova L."/>
            <person name="Karlsson M."/>
            <person name="Huettel B."/>
            <person name="Barry K.W."/>
            <person name="Haridas S."/>
            <person name="Chen C."/>
            <person name="Bauer D."/>
            <person name="Andreopoulos W."/>
            <person name="Pangilinan J."/>
            <person name="LaButti K."/>
            <person name="Riley R."/>
            <person name="Lipzen A."/>
            <person name="Clum A."/>
            <person name="Drula E."/>
            <person name="Henrissat B."/>
            <person name="Kohler A."/>
            <person name="Grigoriev I.V."/>
            <person name="Martin F.M."/>
            <person name="Hacquard S."/>
        </authorList>
    </citation>
    <scope>NUCLEOTIDE SEQUENCE [LARGE SCALE GENOMIC DNA]</scope>
    <source>
        <strain evidence="5 6">MPI-SDFR-AT-0080</strain>
    </source>
</reference>
<dbReference type="SMART" id="SM00906">
    <property type="entry name" value="Fungal_trans"/>
    <property type="match status" value="1"/>
</dbReference>
<sequence length="640" mass="71117">MRRAPLKAPSRTSGSLRSTSPVSAPGNGDSGEASGESSNREILQRLNKVEKLLSTLVSSLSTSVETTQSTERNGLPSKSRGSSGKPLLVGGGQGGNYVDESVFVEMLLDDPSSANPQLVPPQRRTDNAYGTFGIVATDVFGEEFDDLSISPHIYTKLWNIYVHSVDQFLKILHLPTVYPTILEAIITPEQAGDTTMALLFAISFAATAATSKHEAEEQLGFERLKLLRYFMRRIDGSLAKAKILLYPSIEALQALVIYLSTLRTHDTSRAVWVLGGIAIRLAESLGVHQDGLRLGLSPFEAETRCRLWWIVTALDSSAPEDHGFDSTIADLSQSIRTPLNANDADLFPQMAELPAEKEEWTEMTFSLANLDIHRTLRQTVVASRSKEISEQEKAIQNVQDVIWQRWLRLADPTKPLCQVADAVLRISVLKTLFLCNLRSWLSNSSVRSEASSRYRRLPDKIFIAAVDLLEKVYILQSGTASRGFSWFYQQRPQLYAVFLVLHALKDGPDRLDADRAWRAVDNYSTCLTDFEEAHERKGRTSCVWRILGPLREAARESRRQMANGTFHLHSGEHVPQSSGIVELNNDATGASAMSDSSSRLPESYETLRQADPFAMEGMTFDSILAWQDFSGWFDVGQNTL</sequence>
<evidence type="ECO:0000313" key="6">
    <source>
        <dbReference type="Proteomes" id="UP000774617"/>
    </source>
</evidence>
<keyword evidence="6" id="KW-1185">Reference proteome</keyword>
<evidence type="ECO:0000313" key="5">
    <source>
        <dbReference type="EMBL" id="KAH7058602.1"/>
    </source>
</evidence>
<proteinExistence type="predicted"/>
<dbReference type="InterPro" id="IPR007219">
    <property type="entry name" value="XnlR_reg_dom"/>
</dbReference>
<feature type="region of interest" description="Disordered" evidence="3">
    <location>
        <begin position="60"/>
        <end position="92"/>
    </location>
</feature>
<dbReference type="Proteomes" id="UP000774617">
    <property type="component" value="Unassembled WGS sequence"/>
</dbReference>
<feature type="compositionally biased region" description="Polar residues" evidence="3">
    <location>
        <begin position="10"/>
        <end position="22"/>
    </location>
</feature>
<feature type="region of interest" description="Disordered" evidence="3">
    <location>
        <begin position="1"/>
        <end position="40"/>
    </location>
</feature>
<comment type="subcellular location">
    <subcellularLocation>
        <location evidence="1">Nucleus</location>
    </subcellularLocation>
</comment>
<evidence type="ECO:0000259" key="4">
    <source>
        <dbReference type="SMART" id="SM00906"/>
    </source>
</evidence>
<feature type="domain" description="Xylanolytic transcriptional activator regulatory" evidence="4">
    <location>
        <begin position="271"/>
        <end position="344"/>
    </location>
</feature>
<dbReference type="PANTHER" id="PTHR31001:SF57">
    <property type="entry name" value="ZN(II)2CYS6 TRANSCRIPTION FACTOR (EUROFUNG)"/>
    <property type="match status" value="1"/>
</dbReference>
<dbReference type="InterPro" id="IPR050613">
    <property type="entry name" value="Sec_Metabolite_Reg"/>
</dbReference>
<dbReference type="Pfam" id="PF04082">
    <property type="entry name" value="Fungal_trans"/>
    <property type="match status" value="1"/>
</dbReference>
<accession>A0ABQ8GJL5</accession>
<evidence type="ECO:0000256" key="2">
    <source>
        <dbReference type="ARBA" id="ARBA00023242"/>
    </source>
</evidence>
<protein>
    <recommendedName>
        <fullName evidence="4">Xylanolytic transcriptional activator regulatory domain-containing protein</fullName>
    </recommendedName>
</protein>
<name>A0ABQ8GJL5_9PEZI</name>
<dbReference type="EMBL" id="JAGTJR010000006">
    <property type="protein sequence ID" value="KAH7058602.1"/>
    <property type="molecule type" value="Genomic_DNA"/>
</dbReference>
<feature type="compositionally biased region" description="Low complexity" evidence="3">
    <location>
        <begin position="60"/>
        <end position="71"/>
    </location>
</feature>
<comment type="caution">
    <text evidence="5">The sequence shown here is derived from an EMBL/GenBank/DDBJ whole genome shotgun (WGS) entry which is preliminary data.</text>
</comment>
<organism evidence="5 6">
    <name type="scientific">Macrophomina phaseolina</name>
    <dbReference type="NCBI Taxonomy" id="35725"/>
    <lineage>
        <taxon>Eukaryota</taxon>
        <taxon>Fungi</taxon>
        <taxon>Dikarya</taxon>
        <taxon>Ascomycota</taxon>
        <taxon>Pezizomycotina</taxon>
        <taxon>Dothideomycetes</taxon>
        <taxon>Dothideomycetes incertae sedis</taxon>
        <taxon>Botryosphaeriales</taxon>
        <taxon>Botryosphaeriaceae</taxon>
        <taxon>Macrophomina</taxon>
    </lineage>
</organism>